<dbReference type="InterPro" id="IPR036615">
    <property type="entry name" value="Mur_ligase_C_dom_sf"/>
</dbReference>
<dbReference type="Proteomes" id="UP000502179">
    <property type="component" value="Chromosome"/>
</dbReference>
<dbReference type="KEGG" id="tav:G4V39_09570"/>
<name>A0A6G7PXT6_9BACT</name>
<feature type="binding site" evidence="7">
    <location>
        <begin position="116"/>
        <end position="122"/>
    </location>
    <ligand>
        <name>ATP</name>
        <dbReference type="ChEBI" id="CHEBI:30616"/>
    </ligand>
</feature>
<keyword evidence="5 7" id="KW-0547">Nucleotide-binding</keyword>
<dbReference type="GO" id="GO:0005524">
    <property type="term" value="F:ATP binding"/>
    <property type="evidence" value="ECO:0007669"/>
    <property type="project" value="UniProtKB-UniRule"/>
</dbReference>
<dbReference type="GO" id="GO:0005737">
    <property type="term" value="C:cytoplasm"/>
    <property type="evidence" value="ECO:0007669"/>
    <property type="project" value="UniProtKB-SubCell"/>
</dbReference>
<evidence type="ECO:0000256" key="3">
    <source>
        <dbReference type="ARBA" id="ARBA00022490"/>
    </source>
</evidence>
<keyword evidence="6 7" id="KW-0067">ATP-binding</keyword>
<evidence type="ECO:0000256" key="8">
    <source>
        <dbReference type="RuleBase" id="RU003664"/>
    </source>
</evidence>
<dbReference type="Gene3D" id="3.40.50.720">
    <property type="entry name" value="NAD(P)-binding Rossmann-like Domain"/>
    <property type="match status" value="1"/>
</dbReference>
<feature type="domain" description="Mur ligase central" evidence="10">
    <location>
        <begin position="114"/>
        <end position="288"/>
    </location>
</feature>
<dbReference type="AlphaFoldDB" id="A0A6G7PXT6"/>
<evidence type="ECO:0000256" key="2">
    <source>
        <dbReference type="ARBA" id="ARBA00004752"/>
    </source>
</evidence>
<dbReference type="GO" id="GO:0051301">
    <property type="term" value="P:cell division"/>
    <property type="evidence" value="ECO:0007669"/>
    <property type="project" value="UniProtKB-KW"/>
</dbReference>
<evidence type="ECO:0000313" key="11">
    <source>
        <dbReference type="EMBL" id="QIJ72504.1"/>
    </source>
</evidence>
<comment type="subcellular location">
    <subcellularLocation>
        <location evidence="1 7 8">Cytoplasm</location>
    </subcellularLocation>
</comment>
<dbReference type="SUPFAM" id="SSF51984">
    <property type="entry name" value="MurCD N-terminal domain"/>
    <property type="match status" value="1"/>
</dbReference>
<dbReference type="InterPro" id="IPR004101">
    <property type="entry name" value="Mur_ligase_C"/>
</dbReference>
<organism evidence="11 12">
    <name type="scientific">Thermosulfuriphilus ammonigenes</name>
    <dbReference type="NCBI Taxonomy" id="1936021"/>
    <lineage>
        <taxon>Bacteria</taxon>
        <taxon>Pseudomonadati</taxon>
        <taxon>Thermodesulfobacteriota</taxon>
        <taxon>Thermodesulfobacteria</taxon>
        <taxon>Thermodesulfobacteriales</taxon>
        <taxon>Thermodesulfobacteriaceae</taxon>
        <taxon>Thermosulfuriphilus</taxon>
    </lineage>
</organism>
<dbReference type="NCBIfam" id="TIGR01087">
    <property type="entry name" value="murD"/>
    <property type="match status" value="1"/>
</dbReference>
<evidence type="ECO:0000259" key="9">
    <source>
        <dbReference type="Pfam" id="PF02875"/>
    </source>
</evidence>
<dbReference type="SUPFAM" id="SSF53244">
    <property type="entry name" value="MurD-like peptide ligases, peptide-binding domain"/>
    <property type="match status" value="1"/>
</dbReference>
<dbReference type="PANTHER" id="PTHR43692:SF1">
    <property type="entry name" value="UDP-N-ACETYLMURAMOYLALANINE--D-GLUTAMATE LIGASE"/>
    <property type="match status" value="1"/>
</dbReference>
<dbReference type="EMBL" id="CP048877">
    <property type="protein sequence ID" value="QIJ72504.1"/>
    <property type="molecule type" value="Genomic_DNA"/>
</dbReference>
<dbReference type="InterPro" id="IPR013221">
    <property type="entry name" value="Mur_ligase_cen"/>
</dbReference>
<keyword evidence="12" id="KW-1185">Reference proteome</keyword>
<evidence type="ECO:0000259" key="10">
    <source>
        <dbReference type="Pfam" id="PF08245"/>
    </source>
</evidence>
<reference evidence="11 12" key="1">
    <citation type="submission" date="2020-02" db="EMBL/GenBank/DDBJ databases">
        <title>Genome analysis of Thermosulfuriphilus ammonigenes ST65T, an anaerobic thermophilic chemolithoautotrophic bacterium isolated from a deep-sea hydrothermal vent.</title>
        <authorList>
            <person name="Slobodkina G."/>
            <person name="Allioux M."/>
            <person name="Merkel A."/>
            <person name="Alain K."/>
            <person name="Jebbar M."/>
            <person name="Slobodkin A."/>
        </authorList>
    </citation>
    <scope>NUCLEOTIDE SEQUENCE [LARGE SCALE GENOMIC DNA]</scope>
    <source>
        <strain evidence="11 12">ST65</strain>
    </source>
</reference>
<dbReference type="Gene3D" id="3.90.190.20">
    <property type="entry name" value="Mur ligase, C-terminal domain"/>
    <property type="match status" value="1"/>
</dbReference>
<comment type="function">
    <text evidence="7 8">Cell wall formation. Catalyzes the addition of glutamate to the nucleotide precursor UDP-N-acetylmuramoyl-L-alanine (UMA).</text>
</comment>
<dbReference type="EC" id="6.3.2.9" evidence="7 8"/>
<dbReference type="SUPFAM" id="SSF53623">
    <property type="entry name" value="MurD-like peptide ligases, catalytic domain"/>
    <property type="match status" value="1"/>
</dbReference>
<comment type="catalytic activity">
    <reaction evidence="7 8">
        <text>UDP-N-acetyl-alpha-D-muramoyl-L-alanine + D-glutamate + ATP = UDP-N-acetyl-alpha-D-muramoyl-L-alanyl-D-glutamate + ADP + phosphate + H(+)</text>
        <dbReference type="Rhea" id="RHEA:16429"/>
        <dbReference type="ChEBI" id="CHEBI:15378"/>
        <dbReference type="ChEBI" id="CHEBI:29986"/>
        <dbReference type="ChEBI" id="CHEBI:30616"/>
        <dbReference type="ChEBI" id="CHEBI:43474"/>
        <dbReference type="ChEBI" id="CHEBI:83898"/>
        <dbReference type="ChEBI" id="CHEBI:83900"/>
        <dbReference type="ChEBI" id="CHEBI:456216"/>
        <dbReference type="EC" id="6.3.2.9"/>
    </reaction>
</comment>
<evidence type="ECO:0000313" key="12">
    <source>
        <dbReference type="Proteomes" id="UP000502179"/>
    </source>
</evidence>
<dbReference type="Pfam" id="PF02875">
    <property type="entry name" value="Mur_ligase_C"/>
    <property type="match status" value="1"/>
</dbReference>
<dbReference type="RefSeq" id="WP_166032721.1">
    <property type="nucleotide sequence ID" value="NZ_CP048877.1"/>
</dbReference>
<evidence type="ECO:0000256" key="7">
    <source>
        <dbReference type="HAMAP-Rule" id="MF_00639"/>
    </source>
</evidence>
<comment type="similarity">
    <text evidence="7">Belongs to the MurCDEF family.</text>
</comment>
<keyword evidence="7 8" id="KW-0131">Cell cycle</keyword>
<dbReference type="InterPro" id="IPR036565">
    <property type="entry name" value="Mur-like_cat_sf"/>
</dbReference>
<dbReference type="GO" id="GO:0008360">
    <property type="term" value="P:regulation of cell shape"/>
    <property type="evidence" value="ECO:0007669"/>
    <property type="project" value="UniProtKB-KW"/>
</dbReference>
<proteinExistence type="inferred from homology"/>
<dbReference type="InterPro" id="IPR005762">
    <property type="entry name" value="MurD"/>
</dbReference>
<evidence type="ECO:0000256" key="1">
    <source>
        <dbReference type="ARBA" id="ARBA00004496"/>
    </source>
</evidence>
<evidence type="ECO:0000256" key="5">
    <source>
        <dbReference type="ARBA" id="ARBA00022741"/>
    </source>
</evidence>
<sequence>MDLRGQKIVVVGLGRSGMAAAKLAVSQGAEVLISEKRSLEAIDGKDKTFVEDLGVFLEAGGHRPETFAWADLIVVSPGVPRQGKAFETAYRKGIPIIGELELAASFLRSPVVAITGTNGKTTVTALVADMLRFSGKRVFVGGNFGIPLSEYVSGSQLADLVVLEISSFQLETIRDFRPHIGVLLNITPDHLERYRSFEEYARVKFRLFENQRPDDVAIINGRDPETLRYLPELKARVFIYGPKGQVAYLREPLAILRLSETEERYDLSLFRLLGRHNRENFLAAALAARLAGASPEAVAQAAKEFVGYPHRLEFITQVGGVYFVNDSKATNVDATAKALEGLEGPIVLIAGGRDKGGSYLPLADLIRHKVKALILMGESREKMAQELGMITETYQVESLEEAVEVAMSLAHPGDTVLLSPACASFDQFASYKERGRAFRSLVLELAPQIIAPRGALETSEVIYH</sequence>
<evidence type="ECO:0000256" key="6">
    <source>
        <dbReference type="ARBA" id="ARBA00022840"/>
    </source>
</evidence>
<dbReference type="Pfam" id="PF21799">
    <property type="entry name" value="MurD-like_N"/>
    <property type="match status" value="1"/>
</dbReference>
<dbReference type="Pfam" id="PF08245">
    <property type="entry name" value="Mur_ligase_M"/>
    <property type="match status" value="1"/>
</dbReference>
<protein>
    <recommendedName>
        <fullName evidence="7 8">UDP-N-acetylmuramoylalanine--D-glutamate ligase</fullName>
        <ecNumber evidence="7 8">6.3.2.9</ecNumber>
    </recommendedName>
    <alternativeName>
        <fullName evidence="7">D-glutamic acid-adding enzyme</fullName>
    </alternativeName>
    <alternativeName>
        <fullName evidence="7">UDP-N-acetylmuramoyl-L-alanyl-D-glutamate synthetase</fullName>
    </alternativeName>
</protein>
<keyword evidence="7 8" id="KW-0573">Peptidoglycan synthesis</keyword>
<keyword evidence="4 7" id="KW-0436">Ligase</keyword>
<dbReference type="Gene3D" id="3.40.1190.10">
    <property type="entry name" value="Mur-like, catalytic domain"/>
    <property type="match status" value="1"/>
</dbReference>
<keyword evidence="7 8" id="KW-0132">Cell division</keyword>
<feature type="domain" description="Mur ligase C-terminal" evidence="9">
    <location>
        <begin position="310"/>
        <end position="422"/>
    </location>
</feature>
<evidence type="ECO:0000256" key="4">
    <source>
        <dbReference type="ARBA" id="ARBA00022598"/>
    </source>
</evidence>
<dbReference type="GO" id="GO:0071555">
    <property type="term" value="P:cell wall organization"/>
    <property type="evidence" value="ECO:0007669"/>
    <property type="project" value="UniProtKB-KW"/>
</dbReference>
<keyword evidence="3 7" id="KW-0963">Cytoplasm</keyword>
<dbReference type="HAMAP" id="MF_00639">
    <property type="entry name" value="MurD"/>
    <property type="match status" value="1"/>
</dbReference>
<comment type="pathway">
    <text evidence="2 7 8">Cell wall biogenesis; peptidoglycan biosynthesis.</text>
</comment>
<dbReference type="GO" id="GO:0008764">
    <property type="term" value="F:UDP-N-acetylmuramoylalanine-D-glutamate ligase activity"/>
    <property type="evidence" value="ECO:0007669"/>
    <property type="project" value="UniProtKB-UniRule"/>
</dbReference>
<gene>
    <name evidence="7 11" type="primary">murD</name>
    <name evidence="11" type="ORF">G4V39_09570</name>
</gene>
<keyword evidence="7 8" id="KW-0961">Cell wall biogenesis/degradation</keyword>
<dbReference type="PANTHER" id="PTHR43692">
    <property type="entry name" value="UDP-N-ACETYLMURAMOYLALANINE--D-GLUTAMATE LIGASE"/>
    <property type="match status" value="1"/>
</dbReference>
<dbReference type="UniPathway" id="UPA00219"/>
<dbReference type="GO" id="GO:0009252">
    <property type="term" value="P:peptidoglycan biosynthetic process"/>
    <property type="evidence" value="ECO:0007669"/>
    <property type="project" value="UniProtKB-UniRule"/>
</dbReference>
<accession>A0A6G7PXT6</accession>
<keyword evidence="7 8" id="KW-0133">Cell shape</keyword>